<evidence type="ECO:0000313" key="1">
    <source>
        <dbReference type="EMBL" id="MFD0870800.1"/>
    </source>
</evidence>
<dbReference type="Gene3D" id="2.170.120.30">
    <property type="match status" value="2"/>
</dbReference>
<dbReference type="Proteomes" id="UP001597120">
    <property type="component" value="Unassembled WGS sequence"/>
</dbReference>
<name>A0ABW3DFG8_9BACL</name>
<accession>A0ABW3DFG8</accession>
<sequence>MDKWLRNNTVVKIIALLLGVLLWAVVRSIDVQSPGGSVSNLTGDLRYNNVKIEAEYDESQYKVSLIDPSEVAVILRGKPSDLKKASIKSFKVKADLTKYSSGTYTVFLHSSGLPDNVTAEIIPQAVRVVIEEKQMKEVDVIITPVGIPAEGFKVGNPIVSPSRVYVTVPESRLDDVDSARAEVNVDGANSSVSKQVTLTVYDKDGNPMDDLEVSPRVVDVEVPVTSPFKLMPLQIKLVGQPDPGYSVLSVKQSVEQVTVFAPQEVLDQMEFYEGPQIDLTGMHESKTITLDLVPKAQIINLNPTKVEVAVEIAPSATRTFTNHKIEIVGVGDNLVANLVTPETGKLDVTLEGAPELLNQMKAADLQAVVDVSNLPPGQYELPINLNLPPFIKKAAEQQEIKATVEVKEK</sequence>
<dbReference type="PANTHER" id="PTHR37804:SF1">
    <property type="entry name" value="CDAA REGULATORY PROTEIN CDAR"/>
    <property type="match status" value="1"/>
</dbReference>
<dbReference type="InterPro" id="IPR012505">
    <property type="entry name" value="YbbR"/>
</dbReference>
<dbReference type="InterPro" id="IPR053154">
    <property type="entry name" value="c-di-AMP_regulator"/>
</dbReference>
<reference evidence="2" key="1">
    <citation type="journal article" date="2019" name="Int. J. Syst. Evol. Microbiol.">
        <title>The Global Catalogue of Microorganisms (GCM) 10K type strain sequencing project: providing services to taxonomists for standard genome sequencing and annotation.</title>
        <authorList>
            <consortium name="The Broad Institute Genomics Platform"/>
            <consortium name="The Broad Institute Genome Sequencing Center for Infectious Disease"/>
            <person name="Wu L."/>
            <person name="Ma J."/>
        </authorList>
    </citation>
    <scope>NUCLEOTIDE SEQUENCE [LARGE SCALE GENOMIC DNA]</scope>
    <source>
        <strain evidence="2">CCUG 57263</strain>
    </source>
</reference>
<comment type="caution">
    <text evidence="1">The sequence shown here is derived from an EMBL/GenBank/DDBJ whole genome shotgun (WGS) entry which is preliminary data.</text>
</comment>
<dbReference type="PANTHER" id="PTHR37804">
    <property type="entry name" value="CDAA REGULATORY PROTEIN CDAR"/>
    <property type="match status" value="1"/>
</dbReference>
<organism evidence="1 2">
    <name type="scientific">Paenibacillus residui</name>
    <dbReference type="NCBI Taxonomy" id="629724"/>
    <lineage>
        <taxon>Bacteria</taxon>
        <taxon>Bacillati</taxon>
        <taxon>Bacillota</taxon>
        <taxon>Bacilli</taxon>
        <taxon>Bacillales</taxon>
        <taxon>Paenibacillaceae</taxon>
        <taxon>Paenibacillus</taxon>
    </lineage>
</organism>
<keyword evidence="2" id="KW-1185">Reference proteome</keyword>
<dbReference type="EMBL" id="JBHTIU010000061">
    <property type="protein sequence ID" value="MFD0870800.1"/>
    <property type="molecule type" value="Genomic_DNA"/>
</dbReference>
<proteinExistence type="predicted"/>
<dbReference type="Gene3D" id="2.170.120.40">
    <property type="entry name" value="YbbR-like domain"/>
    <property type="match status" value="2"/>
</dbReference>
<protein>
    <submittedName>
        <fullName evidence="1">YbbR-like domain-containing protein</fullName>
    </submittedName>
</protein>
<evidence type="ECO:0000313" key="2">
    <source>
        <dbReference type="Proteomes" id="UP001597120"/>
    </source>
</evidence>
<gene>
    <name evidence="1" type="ORF">ACFQ03_16780</name>
</gene>
<dbReference type="RefSeq" id="WP_144941911.1">
    <property type="nucleotide sequence ID" value="NZ_JBHTIU010000061.1"/>
</dbReference>
<dbReference type="Pfam" id="PF07949">
    <property type="entry name" value="YbbR"/>
    <property type="match status" value="4"/>
</dbReference>